<evidence type="ECO:0000313" key="2">
    <source>
        <dbReference type="EMBL" id="QHU36728.1"/>
    </source>
</evidence>
<name>A0A6C0M326_9ZZZZ</name>
<reference evidence="2" key="1">
    <citation type="journal article" date="2020" name="Nature">
        <title>Giant virus diversity and host interactions through global metagenomics.</title>
        <authorList>
            <person name="Schulz F."/>
            <person name="Roux S."/>
            <person name="Paez-Espino D."/>
            <person name="Jungbluth S."/>
            <person name="Walsh D.A."/>
            <person name="Denef V.J."/>
            <person name="McMahon K.D."/>
            <person name="Konstantinidis K.T."/>
            <person name="Eloe-Fadrosh E.A."/>
            <person name="Kyrpides N.C."/>
            <person name="Woyke T."/>
        </authorList>
    </citation>
    <scope>NUCLEOTIDE SEQUENCE</scope>
    <source>
        <strain evidence="2">GVMAG-S-1035124-57</strain>
    </source>
</reference>
<dbReference type="EMBL" id="MN740631">
    <property type="protein sequence ID" value="QHU36728.1"/>
    <property type="molecule type" value="Genomic_DNA"/>
</dbReference>
<dbReference type="AlphaFoldDB" id="A0A6C0M326"/>
<feature type="region of interest" description="Disordered" evidence="1">
    <location>
        <begin position="840"/>
        <end position="874"/>
    </location>
</feature>
<proteinExistence type="predicted"/>
<accession>A0A6C0M326</accession>
<organism evidence="2">
    <name type="scientific">viral metagenome</name>
    <dbReference type="NCBI Taxonomy" id="1070528"/>
    <lineage>
        <taxon>unclassified sequences</taxon>
        <taxon>metagenomes</taxon>
        <taxon>organismal metagenomes</taxon>
    </lineage>
</organism>
<sequence>MYCNPTIGLLSDFAPHYKMLISVNDDNNDSIESIISTTFTELLARPMFQGLDIKIEAAPFIDGKFKQISLVLWIGKVFHVPVFTAYVVRNAFNNTNLDLKPIPDTPFQHNAKLIANYNILDVMLELLLQSDASDIYDPVNVLIARGINALIVSKFAGSPPNEAIAAGCQPFFDMIRLSGLRSVVAKMILIAVLQNPNVKTEQGDHFSDIFPSGQYGKYFGEVAHRATTVQADQGPIMLTEGVPLTRTDIILAAMTAMNQSMSASGTDNHMVISGGAAVSYYIQDFLKQLEADPESFPTNLSIELDLVQLKRDCQNIRMNDIDCIAFGNVSRQFLSVFSLYMMILYDNFYARAKRYGVVEKDAPPISFALSASASDKIDMYMYGNRDDDSNTMLISKRLRKEPSVQLVTQKTKYFSQIVHPLCEEQQPLGCKEDEYYLEPIDLVKKTMEHFVKLYMRSLYPKQNMDDQIKEKIATMLKVGYSGNLVSLKIIMLDIICIFCDEGASLFCRIFMARKNPKDFARLRVFIDIYLLQLLRSSDSFAQENADFIAKVGKLRGLMAQLNTTYYLEQGSIAAFDAEKAEQLNKDRDQFLGLLREVGREIVDMDAPTEPIPMQFQETTGASTIRFFNESPQIKYNFDMSQHMAQLYQCIETGSYDAWLTTVFEKILFTPEVESGFREKLTTILAMSPESNYEVNFKDMPTRSPAMLELLNALKGINIDKAKSNQIKKVGELRYNLLYPLRESIAKHRVEPSATHVLKIYDKSTIDNYLLMLVKYVLLNNILKTPGVNPALIKIVNEPANYDDAVREEIGRILLEWNKSAPPQLGGGSTRKRKRVCRLNNATTRRSKSRLMSNKRSTRQKRRASRRRCNRTRRN</sequence>
<feature type="compositionally biased region" description="Basic residues" evidence="1">
    <location>
        <begin position="855"/>
        <end position="874"/>
    </location>
</feature>
<feature type="compositionally biased region" description="Polar residues" evidence="1">
    <location>
        <begin position="840"/>
        <end position="853"/>
    </location>
</feature>
<protein>
    <submittedName>
        <fullName evidence="2">Uncharacterized protein</fullName>
    </submittedName>
</protein>
<evidence type="ECO:0000256" key="1">
    <source>
        <dbReference type="SAM" id="MobiDB-lite"/>
    </source>
</evidence>